<feature type="domain" description="AMP-binding enzyme C-terminal" evidence="4">
    <location>
        <begin position="430"/>
        <end position="505"/>
    </location>
</feature>
<name>A0A852QX99_9MICO</name>
<dbReference type="AlphaFoldDB" id="A0A852QX99"/>
<keyword evidence="2 5" id="KW-0436">Ligase</keyword>
<dbReference type="EMBL" id="JACCBD010000001">
    <property type="protein sequence ID" value="NYD27003.1"/>
    <property type="molecule type" value="Genomic_DNA"/>
</dbReference>
<dbReference type="Proteomes" id="UP000586095">
    <property type="component" value="Unassembled WGS sequence"/>
</dbReference>
<evidence type="ECO:0000256" key="1">
    <source>
        <dbReference type="ARBA" id="ARBA00006432"/>
    </source>
</evidence>
<accession>A0A852QX99</accession>
<comment type="caution">
    <text evidence="5">The sequence shown here is derived from an EMBL/GenBank/DDBJ whole genome shotgun (WGS) entry which is preliminary data.</text>
</comment>
<feature type="domain" description="AMP-dependent synthetase/ligase" evidence="3">
    <location>
        <begin position="22"/>
        <end position="379"/>
    </location>
</feature>
<gene>
    <name evidence="5" type="ORF">BJ960_001806</name>
</gene>
<dbReference type="InterPro" id="IPR000873">
    <property type="entry name" value="AMP-dep_synth/lig_dom"/>
</dbReference>
<reference evidence="5 6" key="1">
    <citation type="submission" date="2020-07" db="EMBL/GenBank/DDBJ databases">
        <title>Sequencing the genomes of 1000 actinobacteria strains.</title>
        <authorList>
            <person name="Klenk H.-P."/>
        </authorList>
    </citation>
    <scope>NUCLEOTIDE SEQUENCE [LARGE SCALE GENOMIC DNA]</scope>
    <source>
        <strain evidence="5 6">DSM 17380</strain>
    </source>
</reference>
<dbReference type="Gene3D" id="3.40.50.12780">
    <property type="entry name" value="N-terminal domain of ligase-like"/>
    <property type="match status" value="1"/>
</dbReference>
<evidence type="ECO:0000259" key="3">
    <source>
        <dbReference type="Pfam" id="PF00501"/>
    </source>
</evidence>
<sequence length="519" mass="55653">MPALGGAMARQPLTVELIARGALHHADRVAVTFGTESLTVKQVDAASWQLARAMLTTPGIAAGTPVGLLLDNGLASVPMDFACARAGINRVPLNSRLSVTEHAQMLDEVQVRHIVVGPGLEEHALQLTEHLPDLKLMSLGSSMPKAVPLGEAAAKESVAPFERSVDPDEVILTLFTSGTTGTLKAARHTQASYASVARNVMLNLLDPNPEDAMLHAASLIHASGVFVLPFWLRGARTVIHSGFDPEAFLNALMAERITAINLVPTMLAALLDHPNFQSTDVSSLRNVIYGASPMPPKLLERAMDAWGSHRFWQYYGQTEAPLCIAVLRPEDQRLALSGVAGVPCPDVELRILTADGDTAPNGVVGEIAVRTASAVDGYHDAPTLTASTFAADGWVRTRDIGVLDERGFLTLKDRTSDMIVTGGYNVYPLEVENALSAHPQVRECCVVGIPDDRWVEAVVAAVVLRGDGDTTEAELQEFVGTTLASYKKPKRIVFVSTIPKTAVGKLNRRVLREELGAVR</sequence>
<evidence type="ECO:0000259" key="4">
    <source>
        <dbReference type="Pfam" id="PF13193"/>
    </source>
</evidence>
<dbReference type="Pfam" id="PF00501">
    <property type="entry name" value="AMP-binding"/>
    <property type="match status" value="1"/>
</dbReference>
<dbReference type="InterPro" id="IPR025110">
    <property type="entry name" value="AMP-bd_C"/>
</dbReference>
<comment type="similarity">
    <text evidence="1">Belongs to the ATP-dependent AMP-binding enzyme family.</text>
</comment>
<dbReference type="PANTHER" id="PTHR43201">
    <property type="entry name" value="ACYL-COA SYNTHETASE"/>
    <property type="match status" value="1"/>
</dbReference>
<organism evidence="5 6">
    <name type="scientific">Leucobacter aridicollis</name>
    <dbReference type="NCBI Taxonomy" id="283878"/>
    <lineage>
        <taxon>Bacteria</taxon>
        <taxon>Bacillati</taxon>
        <taxon>Actinomycetota</taxon>
        <taxon>Actinomycetes</taxon>
        <taxon>Micrococcales</taxon>
        <taxon>Microbacteriaceae</taxon>
        <taxon>Leucobacter</taxon>
    </lineage>
</organism>
<evidence type="ECO:0000313" key="6">
    <source>
        <dbReference type="Proteomes" id="UP000586095"/>
    </source>
</evidence>
<proteinExistence type="inferred from homology"/>
<evidence type="ECO:0000313" key="5">
    <source>
        <dbReference type="EMBL" id="NYD27003.1"/>
    </source>
</evidence>
<dbReference type="GO" id="GO:0031956">
    <property type="term" value="F:medium-chain fatty acid-CoA ligase activity"/>
    <property type="evidence" value="ECO:0007669"/>
    <property type="project" value="TreeGrafter"/>
</dbReference>
<dbReference type="FunFam" id="3.30.300.30:FF:000008">
    <property type="entry name" value="2,3-dihydroxybenzoate-AMP ligase"/>
    <property type="match status" value="1"/>
</dbReference>
<dbReference type="InterPro" id="IPR042099">
    <property type="entry name" value="ANL_N_sf"/>
</dbReference>
<dbReference type="Pfam" id="PF13193">
    <property type="entry name" value="AMP-binding_C"/>
    <property type="match status" value="1"/>
</dbReference>
<dbReference type="RefSeq" id="WP_185987046.1">
    <property type="nucleotide sequence ID" value="NZ_BAAALZ010000001.1"/>
</dbReference>
<dbReference type="InterPro" id="IPR045851">
    <property type="entry name" value="AMP-bd_C_sf"/>
</dbReference>
<dbReference type="Gene3D" id="3.30.300.30">
    <property type="match status" value="1"/>
</dbReference>
<protein>
    <submittedName>
        <fullName evidence="5">Acyl-CoA synthetase (AMP-forming)/AMP-acid ligase II</fullName>
    </submittedName>
</protein>
<dbReference type="PANTHER" id="PTHR43201:SF32">
    <property type="entry name" value="2-SUCCINYLBENZOATE--COA LIGASE, CHLOROPLASTIC_PEROXISOMAL"/>
    <property type="match status" value="1"/>
</dbReference>
<dbReference type="GO" id="GO:0006631">
    <property type="term" value="P:fatty acid metabolic process"/>
    <property type="evidence" value="ECO:0007669"/>
    <property type="project" value="TreeGrafter"/>
</dbReference>
<evidence type="ECO:0000256" key="2">
    <source>
        <dbReference type="ARBA" id="ARBA00022598"/>
    </source>
</evidence>
<dbReference type="SUPFAM" id="SSF56801">
    <property type="entry name" value="Acetyl-CoA synthetase-like"/>
    <property type="match status" value="1"/>
</dbReference>
<keyword evidence="6" id="KW-1185">Reference proteome</keyword>